<evidence type="ECO:0000256" key="9">
    <source>
        <dbReference type="ARBA" id="ARBA00022840"/>
    </source>
</evidence>
<keyword evidence="7 14" id="KW-0547">Nucleotide-binding</keyword>
<accession>A0A7N2R5L0</accession>
<dbReference type="InterPro" id="IPR017441">
    <property type="entry name" value="Protein_kinase_ATP_BS"/>
</dbReference>
<dbReference type="KEGG" id="qlo:115988925"/>
<keyword evidence="9 14" id="KW-0067">ATP-binding</keyword>
<evidence type="ECO:0000256" key="1">
    <source>
        <dbReference type="ARBA" id="ARBA00004167"/>
    </source>
</evidence>
<keyword evidence="11 16" id="KW-0472">Membrane</keyword>
<feature type="chain" id="PRO_5029788305" description="Cysteine-rich receptor-like protein kinase 10" evidence="17">
    <location>
        <begin position="29"/>
        <end position="673"/>
    </location>
</feature>
<dbReference type="EMBL" id="LRBV02000005">
    <property type="status" value="NOT_ANNOTATED_CDS"/>
    <property type="molecule type" value="Genomic_DNA"/>
</dbReference>
<dbReference type="FunFam" id="3.30.200.20:FF:000727">
    <property type="entry name" value="Cysteine-rich RLK (RECEPTOR-like protein kinase) 23"/>
    <property type="match status" value="1"/>
</dbReference>
<evidence type="ECO:0000259" key="18">
    <source>
        <dbReference type="PROSITE" id="PS50011"/>
    </source>
</evidence>
<feature type="transmembrane region" description="Helical" evidence="16">
    <location>
        <begin position="288"/>
        <end position="310"/>
    </location>
</feature>
<protein>
    <recommendedName>
        <fullName evidence="22">Cysteine-rich receptor-like protein kinase 10</fullName>
    </recommendedName>
</protein>
<dbReference type="GO" id="GO:0004674">
    <property type="term" value="F:protein serine/threonine kinase activity"/>
    <property type="evidence" value="ECO:0007669"/>
    <property type="project" value="UniProtKB-KW"/>
</dbReference>
<keyword evidence="2" id="KW-0723">Serine/threonine-protein kinase</keyword>
<dbReference type="CDD" id="cd23509">
    <property type="entry name" value="Gnk2-like"/>
    <property type="match status" value="2"/>
</dbReference>
<dbReference type="Gene3D" id="1.10.510.10">
    <property type="entry name" value="Transferase(Phosphotransferase) domain 1"/>
    <property type="match status" value="1"/>
</dbReference>
<evidence type="ECO:0000256" key="8">
    <source>
        <dbReference type="ARBA" id="ARBA00022777"/>
    </source>
</evidence>
<dbReference type="InterPro" id="IPR001245">
    <property type="entry name" value="Ser-Thr/Tyr_kinase_cat_dom"/>
</dbReference>
<evidence type="ECO:0000313" key="20">
    <source>
        <dbReference type="EnsemblPlants" id="QL05p075863:mrna"/>
    </source>
</evidence>
<dbReference type="FunFam" id="3.30.430.20:FF:000012">
    <property type="entry name" value="Cysteine-rich receptor-like protein kinase 25"/>
    <property type="match status" value="1"/>
</dbReference>
<evidence type="ECO:0000256" key="11">
    <source>
        <dbReference type="ARBA" id="ARBA00023136"/>
    </source>
</evidence>
<dbReference type="PROSITE" id="PS50011">
    <property type="entry name" value="PROTEIN_KINASE_DOM"/>
    <property type="match status" value="1"/>
</dbReference>
<feature type="domain" description="Protein kinase" evidence="18">
    <location>
        <begin position="348"/>
        <end position="634"/>
    </location>
</feature>
<evidence type="ECO:0000256" key="7">
    <source>
        <dbReference type="ARBA" id="ARBA00022741"/>
    </source>
</evidence>
<dbReference type="InterPro" id="IPR002902">
    <property type="entry name" value="GNK2"/>
</dbReference>
<dbReference type="Gene3D" id="3.30.200.20">
    <property type="entry name" value="Phosphorylase Kinase, domain 1"/>
    <property type="match status" value="1"/>
</dbReference>
<dbReference type="OrthoDB" id="688481at2759"/>
<evidence type="ECO:0000256" key="17">
    <source>
        <dbReference type="SAM" id="SignalP"/>
    </source>
</evidence>
<dbReference type="CDD" id="cd14066">
    <property type="entry name" value="STKc_IRAK"/>
    <property type="match status" value="1"/>
</dbReference>
<gene>
    <name evidence="20" type="primary">LOC115988925</name>
</gene>
<feature type="binding site" evidence="14">
    <location>
        <position position="376"/>
    </location>
    <ligand>
        <name>ATP</name>
        <dbReference type="ChEBI" id="CHEBI:30616"/>
    </ligand>
</feature>
<dbReference type="GO" id="GO:0005524">
    <property type="term" value="F:ATP binding"/>
    <property type="evidence" value="ECO:0007669"/>
    <property type="project" value="UniProtKB-UniRule"/>
</dbReference>
<evidence type="ECO:0000259" key="19">
    <source>
        <dbReference type="PROSITE" id="PS51473"/>
    </source>
</evidence>
<dbReference type="Proteomes" id="UP000594261">
    <property type="component" value="Chromosome 5"/>
</dbReference>
<keyword evidence="8" id="KW-0418">Kinase</keyword>
<evidence type="ECO:0000256" key="10">
    <source>
        <dbReference type="ARBA" id="ARBA00022989"/>
    </source>
</evidence>
<dbReference type="GO" id="GO:0005886">
    <property type="term" value="C:plasma membrane"/>
    <property type="evidence" value="ECO:0007669"/>
    <property type="project" value="TreeGrafter"/>
</dbReference>
<evidence type="ECO:0000256" key="5">
    <source>
        <dbReference type="ARBA" id="ARBA00022729"/>
    </source>
</evidence>
<dbReference type="InterPro" id="IPR011009">
    <property type="entry name" value="Kinase-like_dom_sf"/>
</dbReference>
<sequence length="673" mass="74389">MTFFNPFSLPILFFSVLSLSFLSLTTHAADPVHLTDVCANNTFSANSIYQSNLKSLLSSLDSNATRNIEFFNTTTGQNTSDPVYGLFNCRGDVTPQLCRACVNAAVKVLTSKCSREKVALTYYDECIVRYSNRSFFSTVDEKPRLGLLNTQNVTDQDKFNRLLNTSMLELATETSDAPTGSKKFKTKQVSISAFQTLYNLAQCTPDLSSTDCKTCLQDAVKLLPWCCSGKQGGRIVFPSCNIRYELYPFYTLGATAPTPSPGVQSPPPPSPSSVSGPKDKSKLSTSKIVAIVVPISASVVLFIVGCCFLIRRGKKYKAVDGENDANDITTVESLQFDFVTIESATNKFSEDNKLGEGGFGQVYKGTLPNGQEIAVKRLSKSSGQGAEQFKNEVVVVAQLQHRNLARLLGFCLQGEEKILVYEFVPNKSLDYILYDPKKQGLLDWSRRYKIIGGIARGIQYLHEDSRLRIIHRDLKASNVLLDADMNPKISDFGMARIFGVDQTQGNTSRIVGTYGYMSPEYAMHGEFSVKSDVYSFGVLVLEIITGKKNSNFYESEVAEDLLSYVWIHWRDGRPLELLDPALGDSFSRDEVMRCIHIGLLCVQEDPADRPTMATIVLTLTSGSVSLQAPQQPAFFSKTDTNIPIKGLESSDQSTNKSMPWSVNEASITELDPR</sequence>
<reference evidence="20" key="2">
    <citation type="submission" date="2021-01" db="UniProtKB">
        <authorList>
            <consortium name="EnsemblPlants"/>
        </authorList>
    </citation>
    <scope>IDENTIFICATION</scope>
</reference>
<reference evidence="20 21" key="1">
    <citation type="journal article" date="2016" name="G3 (Bethesda)">
        <title>First Draft Assembly and Annotation of the Genome of a California Endemic Oak Quercus lobata Nee (Fagaceae).</title>
        <authorList>
            <person name="Sork V.L."/>
            <person name="Fitz-Gibbon S.T."/>
            <person name="Puiu D."/>
            <person name="Crepeau M."/>
            <person name="Gugger P.F."/>
            <person name="Sherman R."/>
            <person name="Stevens K."/>
            <person name="Langley C.H."/>
            <person name="Pellegrini M."/>
            <person name="Salzberg S.L."/>
        </authorList>
    </citation>
    <scope>NUCLEOTIDE SEQUENCE [LARGE SCALE GENOMIC DNA]</scope>
    <source>
        <strain evidence="20 21">cv. SW786</strain>
    </source>
</reference>
<keyword evidence="5 17" id="KW-0732">Signal</keyword>
<dbReference type="InParanoid" id="A0A7N2R5L0"/>
<dbReference type="PROSITE" id="PS00108">
    <property type="entry name" value="PROTEIN_KINASE_ST"/>
    <property type="match status" value="1"/>
</dbReference>
<keyword evidence="6" id="KW-0677">Repeat</keyword>
<feature type="region of interest" description="Disordered" evidence="15">
    <location>
        <begin position="258"/>
        <end position="279"/>
    </location>
</feature>
<evidence type="ECO:0000256" key="6">
    <source>
        <dbReference type="ARBA" id="ARBA00022737"/>
    </source>
</evidence>
<evidence type="ECO:0000256" key="13">
    <source>
        <dbReference type="ARBA" id="ARBA00023180"/>
    </source>
</evidence>
<dbReference type="AlphaFoldDB" id="A0A7N2R5L0"/>
<dbReference type="Gramene" id="QL05p075863:mrna">
    <property type="protein sequence ID" value="QL05p075863:mrna"/>
    <property type="gene ID" value="QL05p075863"/>
</dbReference>
<feature type="domain" description="Gnk2-homologous" evidence="19">
    <location>
        <begin position="31"/>
        <end position="135"/>
    </location>
</feature>
<evidence type="ECO:0000256" key="15">
    <source>
        <dbReference type="SAM" id="MobiDB-lite"/>
    </source>
</evidence>
<feature type="compositionally biased region" description="Polar residues" evidence="15">
    <location>
        <begin position="649"/>
        <end position="666"/>
    </location>
</feature>
<dbReference type="OMA" id="MEPLQWC"/>
<comment type="subcellular location">
    <subcellularLocation>
        <location evidence="1">Membrane</location>
        <topology evidence="1">Single-pass membrane protein</topology>
    </subcellularLocation>
</comment>
<keyword evidence="21" id="KW-1185">Reference proteome</keyword>
<dbReference type="Pfam" id="PF07714">
    <property type="entry name" value="PK_Tyr_Ser-Thr"/>
    <property type="match status" value="1"/>
</dbReference>
<evidence type="ECO:0000256" key="2">
    <source>
        <dbReference type="ARBA" id="ARBA00022527"/>
    </source>
</evidence>
<dbReference type="EnsemblPlants" id="QL05p075863:mrna">
    <property type="protein sequence ID" value="QL05p075863:mrna"/>
    <property type="gene ID" value="QL05p075863"/>
</dbReference>
<dbReference type="FunFam" id="1.10.510.10:FF:000129">
    <property type="entry name" value="cysteine-rich receptor-like protein kinase 10"/>
    <property type="match status" value="1"/>
</dbReference>
<dbReference type="InterPro" id="IPR038408">
    <property type="entry name" value="GNK2_sf"/>
</dbReference>
<feature type="compositionally biased region" description="Pro residues" evidence="15">
    <location>
        <begin position="258"/>
        <end position="271"/>
    </location>
</feature>
<dbReference type="GeneID" id="115988925"/>
<dbReference type="PROSITE" id="PS00107">
    <property type="entry name" value="PROTEIN_KINASE_ATP"/>
    <property type="match status" value="1"/>
</dbReference>
<organism evidence="20 21">
    <name type="scientific">Quercus lobata</name>
    <name type="common">Valley oak</name>
    <dbReference type="NCBI Taxonomy" id="97700"/>
    <lineage>
        <taxon>Eukaryota</taxon>
        <taxon>Viridiplantae</taxon>
        <taxon>Streptophyta</taxon>
        <taxon>Embryophyta</taxon>
        <taxon>Tracheophyta</taxon>
        <taxon>Spermatophyta</taxon>
        <taxon>Magnoliopsida</taxon>
        <taxon>eudicotyledons</taxon>
        <taxon>Gunneridae</taxon>
        <taxon>Pentapetalae</taxon>
        <taxon>rosids</taxon>
        <taxon>fabids</taxon>
        <taxon>Fagales</taxon>
        <taxon>Fagaceae</taxon>
        <taxon>Quercus</taxon>
    </lineage>
</organism>
<keyword evidence="10 16" id="KW-1133">Transmembrane helix</keyword>
<feature type="domain" description="Gnk2-homologous" evidence="19">
    <location>
        <begin position="141"/>
        <end position="249"/>
    </location>
</feature>
<dbReference type="RefSeq" id="XP_030968422.1">
    <property type="nucleotide sequence ID" value="XM_031112562.1"/>
</dbReference>
<feature type="region of interest" description="Disordered" evidence="15">
    <location>
        <begin position="646"/>
        <end position="673"/>
    </location>
</feature>
<dbReference type="SMART" id="SM00220">
    <property type="entry name" value="S_TKc"/>
    <property type="match status" value="1"/>
</dbReference>
<keyword evidence="3" id="KW-0808">Transferase</keyword>
<evidence type="ECO:0008006" key="22">
    <source>
        <dbReference type="Google" id="ProtNLM"/>
    </source>
</evidence>
<keyword evidence="13" id="KW-0325">Glycoprotein</keyword>
<dbReference type="GO" id="GO:0009751">
    <property type="term" value="P:response to salicylic acid"/>
    <property type="evidence" value="ECO:0007669"/>
    <property type="project" value="UniProtKB-ARBA"/>
</dbReference>
<dbReference type="PANTHER" id="PTHR27002">
    <property type="entry name" value="RECEPTOR-LIKE SERINE/THREONINE-PROTEIN KINASE SD1-8"/>
    <property type="match status" value="1"/>
</dbReference>
<evidence type="ECO:0000256" key="4">
    <source>
        <dbReference type="ARBA" id="ARBA00022692"/>
    </source>
</evidence>
<evidence type="ECO:0000256" key="12">
    <source>
        <dbReference type="ARBA" id="ARBA00023170"/>
    </source>
</evidence>
<dbReference type="Pfam" id="PF01657">
    <property type="entry name" value="Stress-antifung"/>
    <property type="match status" value="2"/>
</dbReference>
<evidence type="ECO:0000313" key="21">
    <source>
        <dbReference type="Proteomes" id="UP000594261"/>
    </source>
</evidence>
<dbReference type="GO" id="GO:0042742">
    <property type="term" value="P:defense response to bacterium"/>
    <property type="evidence" value="ECO:0007669"/>
    <property type="project" value="UniProtKB-ARBA"/>
</dbReference>
<evidence type="ECO:0000256" key="16">
    <source>
        <dbReference type="SAM" id="Phobius"/>
    </source>
</evidence>
<keyword evidence="4 16" id="KW-0812">Transmembrane</keyword>
<feature type="signal peptide" evidence="17">
    <location>
        <begin position="1"/>
        <end position="28"/>
    </location>
</feature>
<dbReference type="PROSITE" id="PS51473">
    <property type="entry name" value="GNK2"/>
    <property type="match status" value="2"/>
</dbReference>
<dbReference type="InterPro" id="IPR000719">
    <property type="entry name" value="Prot_kinase_dom"/>
</dbReference>
<name>A0A7N2R5L0_QUELO</name>
<dbReference type="PANTHER" id="PTHR27002:SF1050">
    <property type="entry name" value="CYSTEINE-RICH RECEPTOR-LIKE PROTEIN KINASE 5"/>
    <property type="match status" value="1"/>
</dbReference>
<dbReference type="SUPFAM" id="SSF56112">
    <property type="entry name" value="Protein kinase-like (PK-like)"/>
    <property type="match status" value="1"/>
</dbReference>
<evidence type="ECO:0000256" key="3">
    <source>
        <dbReference type="ARBA" id="ARBA00022679"/>
    </source>
</evidence>
<dbReference type="FunFam" id="3.30.430.20:FF:000003">
    <property type="entry name" value="Cysteine-rich RLK (RECEPTOR-like protein kinase) 10"/>
    <property type="match status" value="1"/>
</dbReference>
<keyword evidence="12" id="KW-0675">Receptor</keyword>
<dbReference type="Gene3D" id="3.30.430.20">
    <property type="entry name" value="Gnk2 domain, C-X8-C-X2-C motif"/>
    <property type="match status" value="2"/>
</dbReference>
<dbReference type="InterPro" id="IPR008271">
    <property type="entry name" value="Ser/Thr_kinase_AS"/>
</dbReference>
<evidence type="ECO:0000256" key="14">
    <source>
        <dbReference type="PROSITE-ProRule" id="PRU10141"/>
    </source>
</evidence>
<proteinExistence type="predicted"/>